<dbReference type="InterPro" id="IPR006311">
    <property type="entry name" value="TAT_signal"/>
</dbReference>
<reference evidence="7" key="1">
    <citation type="journal article" date="2019" name="Int. J. Syst. Evol. Microbiol.">
        <title>The Global Catalogue of Microorganisms (GCM) 10K type strain sequencing project: providing services to taxonomists for standard genome sequencing and annotation.</title>
        <authorList>
            <consortium name="The Broad Institute Genomics Platform"/>
            <consortium name="The Broad Institute Genome Sequencing Center for Infectious Disease"/>
            <person name="Wu L."/>
            <person name="Ma J."/>
        </authorList>
    </citation>
    <scope>NUCLEOTIDE SEQUENCE [LARGE SCALE GENOMIC DNA]</scope>
    <source>
        <strain evidence="7">KCTC 42964</strain>
    </source>
</reference>
<name>A0ABV7KVT9_9PROT</name>
<dbReference type="RefSeq" id="WP_379898478.1">
    <property type="nucleotide sequence ID" value="NZ_JBHRTR010000013.1"/>
</dbReference>
<keyword evidence="7" id="KW-1185">Reference proteome</keyword>
<dbReference type="Proteomes" id="UP001595528">
    <property type="component" value="Unassembled WGS sequence"/>
</dbReference>
<dbReference type="InterPro" id="IPR028081">
    <property type="entry name" value="Leu-bd"/>
</dbReference>
<comment type="similarity">
    <text evidence="1">Belongs to the leucine-binding protein family.</text>
</comment>
<evidence type="ECO:0000313" key="6">
    <source>
        <dbReference type="EMBL" id="MFC3226473.1"/>
    </source>
</evidence>
<keyword evidence="2 4" id="KW-0732">Signal</keyword>
<proteinExistence type="inferred from homology"/>
<gene>
    <name evidence="6" type="ORF">ACFOGJ_04485</name>
</gene>
<organism evidence="6 7">
    <name type="scientific">Marinibaculum pumilum</name>
    <dbReference type="NCBI Taxonomy" id="1766165"/>
    <lineage>
        <taxon>Bacteria</taxon>
        <taxon>Pseudomonadati</taxon>
        <taxon>Pseudomonadota</taxon>
        <taxon>Alphaproteobacteria</taxon>
        <taxon>Rhodospirillales</taxon>
        <taxon>Rhodospirillaceae</taxon>
        <taxon>Marinibaculum</taxon>
    </lineage>
</organism>
<evidence type="ECO:0000256" key="2">
    <source>
        <dbReference type="ARBA" id="ARBA00022729"/>
    </source>
</evidence>
<dbReference type="InterPro" id="IPR028082">
    <property type="entry name" value="Peripla_BP_I"/>
</dbReference>
<dbReference type="PROSITE" id="PS51318">
    <property type="entry name" value="TAT"/>
    <property type="match status" value="1"/>
</dbReference>
<evidence type="ECO:0000313" key="7">
    <source>
        <dbReference type="Proteomes" id="UP001595528"/>
    </source>
</evidence>
<accession>A0ABV7KVT9</accession>
<feature type="chain" id="PRO_5046949076" evidence="4">
    <location>
        <begin position="23"/>
        <end position="419"/>
    </location>
</feature>
<evidence type="ECO:0000256" key="3">
    <source>
        <dbReference type="SAM" id="MobiDB-lite"/>
    </source>
</evidence>
<protein>
    <submittedName>
        <fullName evidence="6">ABC transporter substrate-binding protein</fullName>
    </submittedName>
</protein>
<dbReference type="SUPFAM" id="SSF53822">
    <property type="entry name" value="Periplasmic binding protein-like I"/>
    <property type="match status" value="1"/>
</dbReference>
<dbReference type="PANTHER" id="PTHR47628">
    <property type="match status" value="1"/>
</dbReference>
<evidence type="ECO:0000256" key="4">
    <source>
        <dbReference type="SAM" id="SignalP"/>
    </source>
</evidence>
<dbReference type="Gene3D" id="3.40.50.2300">
    <property type="match status" value="2"/>
</dbReference>
<dbReference type="EMBL" id="JBHRTR010000013">
    <property type="protein sequence ID" value="MFC3226473.1"/>
    <property type="molecule type" value="Genomic_DNA"/>
</dbReference>
<dbReference type="PANTHER" id="PTHR47628:SF1">
    <property type="entry name" value="ALIPHATIC AMIDASE EXPRESSION-REGULATING PROTEIN"/>
    <property type="match status" value="1"/>
</dbReference>
<feature type="signal peptide" evidence="4">
    <location>
        <begin position="1"/>
        <end position="22"/>
    </location>
</feature>
<sequence length="419" mass="46004">MRTTRRSFLGRAVLGAAVAAIAATGLSDAQTAAAQDKEPIKVGQILDQTGGLNIYSLKQMKASQMAVDEINKNGGLLGRPVELIFYDSQSNNQFNSQYATQALLRDKVDVIHGGITSSSREVMRPIVQRFNGLYFYNSLYEGGVCDRRHVNTGMVPAHQLEVLIPYVINELGDKKSYILVADYNYGHITAKWMQKIIKENGGEVLGVEFIPLDVSNFAPMIARIQEANPDVVYSGLVGSAHIAFYRQFEATIGKDKMTLASSTYGVGREQTELSPEEGEGIIIATSFFDGLDTPAANDFVERFKEYSGEDEYIGEYGEYGYRGIMLWAEAVKKAGSAEPDKVIEALASGDVKYEGAGGLYTIDGQTNHTTMDIHIVKGNDKGGFDLIKSFEQRPPSDTQAVCDLHKNPNDTTQYEPEVQ</sequence>
<evidence type="ECO:0000259" key="5">
    <source>
        <dbReference type="Pfam" id="PF13458"/>
    </source>
</evidence>
<comment type="caution">
    <text evidence="6">The sequence shown here is derived from an EMBL/GenBank/DDBJ whole genome shotgun (WGS) entry which is preliminary data.</text>
</comment>
<feature type="region of interest" description="Disordered" evidence="3">
    <location>
        <begin position="394"/>
        <end position="419"/>
    </location>
</feature>
<feature type="compositionally biased region" description="Polar residues" evidence="3">
    <location>
        <begin position="409"/>
        <end position="419"/>
    </location>
</feature>
<feature type="domain" description="Leucine-binding protein" evidence="5">
    <location>
        <begin position="39"/>
        <end position="382"/>
    </location>
</feature>
<dbReference type="Pfam" id="PF13458">
    <property type="entry name" value="Peripla_BP_6"/>
    <property type="match status" value="1"/>
</dbReference>
<evidence type="ECO:0000256" key="1">
    <source>
        <dbReference type="ARBA" id="ARBA00010062"/>
    </source>
</evidence>